<dbReference type="InterPro" id="IPR050816">
    <property type="entry name" value="Flavin-dep_Halogenase_NPB"/>
</dbReference>
<dbReference type="PANTHER" id="PTHR43747">
    <property type="entry name" value="FAD-BINDING PROTEIN"/>
    <property type="match status" value="1"/>
</dbReference>
<evidence type="ECO:0000313" key="2">
    <source>
        <dbReference type="EMBL" id="GHC29300.1"/>
    </source>
</evidence>
<gene>
    <name evidence="2" type="ORF">GCM10010082_23740</name>
</gene>
<protein>
    <submittedName>
        <fullName evidence="2">FAD-dependent oxidoreductase</fullName>
    </submittedName>
</protein>
<accession>A0ABQ3FMH8</accession>
<feature type="domain" description="FAD-binding" evidence="1">
    <location>
        <begin position="32"/>
        <end position="253"/>
    </location>
</feature>
<proteinExistence type="predicted"/>
<dbReference type="SUPFAM" id="SSF51905">
    <property type="entry name" value="FAD/NAD(P)-binding domain"/>
    <property type="match status" value="1"/>
</dbReference>
<dbReference type="PRINTS" id="PR00420">
    <property type="entry name" value="RNGMNOXGNASE"/>
</dbReference>
<sequence length="443" mass="48582">MTLPMTTDNAMTPSASRLPETMMSETGIPEEDTDVAVIGAGPAGAVAAAMLAEAGLRVLVIEAAHFPRFSIGESLLPQCLMDLEHAGLADMIKGAGYQMKNGARFVRGEQRVDIDFEDKSSEGTGRAWQVERADFDQRLIEAACARGATVRFGQRVTAFERHPQTPVLTVCDEQGQHWRLRARFVLDASGLAQVLARLEGTLEETHLTQRQALFTHLSLKPDACSTHDFDRTKIQIGLHSQANVWYWVIPFANDRASTGFVGASDELAHLTGPEADEVQGFQACFKAFDELDDWLEVDTPHRPIAALGGYSRNVTTLTGPGYAILGNAGEFLDPIFSSGVTIAVRSASLAVPLVRAQLEGRDVDWQGDFERPLRHGIDTFRAFVDAWYDGRLPAIIFHPDPPAYLRRMISAVLAGYAWDDDNPFVSQPRRHLDTLAQLCGHAA</sequence>
<dbReference type="Pfam" id="PF01494">
    <property type="entry name" value="FAD_binding_3"/>
    <property type="match status" value="1"/>
</dbReference>
<dbReference type="InterPro" id="IPR002938">
    <property type="entry name" value="FAD-bd"/>
</dbReference>
<keyword evidence="3" id="KW-1185">Reference proteome</keyword>
<dbReference type="Gene3D" id="3.50.50.60">
    <property type="entry name" value="FAD/NAD(P)-binding domain"/>
    <property type="match status" value="1"/>
</dbReference>
<dbReference type="PANTHER" id="PTHR43747:SF1">
    <property type="entry name" value="SLR1998 PROTEIN"/>
    <property type="match status" value="1"/>
</dbReference>
<evidence type="ECO:0000313" key="3">
    <source>
        <dbReference type="Proteomes" id="UP000604243"/>
    </source>
</evidence>
<dbReference type="InterPro" id="IPR036188">
    <property type="entry name" value="FAD/NAD-bd_sf"/>
</dbReference>
<comment type="caution">
    <text evidence="2">The sequence shown here is derived from an EMBL/GenBank/DDBJ whole genome shotgun (WGS) entry which is preliminary data.</text>
</comment>
<organism evidence="2 3">
    <name type="scientific">Kushneria pakistanensis</name>
    <dbReference type="NCBI Taxonomy" id="1508770"/>
    <lineage>
        <taxon>Bacteria</taxon>
        <taxon>Pseudomonadati</taxon>
        <taxon>Pseudomonadota</taxon>
        <taxon>Gammaproteobacteria</taxon>
        <taxon>Oceanospirillales</taxon>
        <taxon>Halomonadaceae</taxon>
        <taxon>Kushneria</taxon>
    </lineage>
</organism>
<dbReference type="Proteomes" id="UP000604243">
    <property type="component" value="Unassembled WGS sequence"/>
</dbReference>
<reference evidence="3" key="1">
    <citation type="journal article" date="2019" name="Int. J. Syst. Evol. Microbiol.">
        <title>The Global Catalogue of Microorganisms (GCM) 10K type strain sequencing project: providing services to taxonomists for standard genome sequencing and annotation.</title>
        <authorList>
            <consortium name="The Broad Institute Genomics Platform"/>
            <consortium name="The Broad Institute Genome Sequencing Center for Infectious Disease"/>
            <person name="Wu L."/>
            <person name="Ma J."/>
        </authorList>
    </citation>
    <scope>NUCLEOTIDE SEQUENCE [LARGE SCALE GENOMIC DNA]</scope>
    <source>
        <strain evidence="3">KCTC 42082</strain>
    </source>
</reference>
<dbReference type="EMBL" id="BMZM01000003">
    <property type="protein sequence ID" value="GHC29300.1"/>
    <property type="molecule type" value="Genomic_DNA"/>
</dbReference>
<name>A0ABQ3FMH8_9GAMM</name>
<dbReference type="RefSeq" id="WP_229819732.1">
    <property type="nucleotide sequence ID" value="NZ_BMZM01000003.1"/>
</dbReference>
<evidence type="ECO:0000259" key="1">
    <source>
        <dbReference type="Pfam" id="PF01494"/>
    </source>
</evidence>